<accession>A0A165QFM5</accession>
<proteinExistence type="predicted"/>
<reference evidence="1 2" key="1">
    <citation type="journal article" date="2016" name="Mol. Biol. Evol.">
        <title>Comparative Genomics of Early-Diverging Mushroom-Forming Fungi Provides Insights into the Origins of Lignocellulose Decay Capabilities.</title>
        <authorList>
            <person name="Nagy L.G."/>
            <person name="Riley R."/>
            <person name="Tritt A."/>
            <person name="Adam C."/>
            <person name="Daum C."/>
            <person name="Floudas D."/>
            <person name="Sun H."/>
            <person name="Yadav J.S."/>
            <person name="Pangilinan J."/>
            <person name="Larsson K.H."/>
            <person name="Matsuura K."/>
            <person name="Barry K."/>
            <person name="Labutti K."/>
            <person name="Kuo R."/>
            <person name="Ohm R.A."/>
            <person name="Bhattacharya S.S."/>
            <person name="Shirouzu T."/>
            <person name="Yoshinaga Y."/>
            <person name="Martin F.M."/>
            <person name="Grigoriev I.V."/>
            <person name="Hibbett D.S."/>
        </authorList>
    </citation>
    <scope>NUCLEOTIDE SEQUENCE [LARGE SCALE GENOMIC DNA]</scope>
    <source>
        <strain evidence="1 2">HHB14362 ss-1</strain>
    </source>
</reference>
<evidence type="ECO:0000313" key="1">
    <source>
        <dbReference type="EMBL" id="KZT22370.1"/>
    </source>
</evidence>
<dbReference type="InParanoid" id="A0A165QFM5"/>
<organism evidence="1 2">
    <name type="scientific">Neolentinus lepideus HHB14362 ss-1</name>
    <dbReference type="NCBI Taxonomy" id="1314782"/>
    <lineage>
        <taxon>Eukaryota</taxon>
        <taxon>Fungi</taxon>
        <taxon>Dikarya</taxon>
        <taxon>Basidiomycota</taxon>
        <taxon>Agaricomycotina</taxon>
        <taxon>Agaricomycetes</taxon>
        <taxon>Gloeophyllales</taxon>
        <taxon>Gloeophyllaceae</taxon>
        <taxon>Neolentinus</taxon>
    </lineage>
</organism>
<sequence>MRIDPSSSQSLLAYLGPWTFACNLLAPRHHGRFLAGTIMFVFNNATHSRIASNVHSNNFSDKMRRLPVDHGSGHLDRRLLPAACQTIGSFPLQ</sequence>
<protein>
    <submittedName>
        <fullName evidence="1">Uncharacterized protein</fullName>
    </submittedName>
</protein>
<name>A0A165QFM5_9AGAM</name>
<dbReference type="Proteomes" id="UP000076761">
    <property type="component" value="Unassembled WGS sequence"/>
</dbReference>
<gene>
    <name evidence="1" type="ORF">NEOLEDRAFT_1138038</name>
</gene>
<dbReference type="AlphaFoldDB" id="A0A165QFM5"/>
<evidence type="ECO:0000313" key="2">
    <source>
        <dbReference type="Proteomes" id="UP000076761"/>
    </source>
</evidence>
<dbReference type="EMBL" id="KV425596">
    <property type="protein sequence ID" value="KZT22370.1"/>
    <property type="molecule type" value="Genomic_DNA"/>
</dbReference>
<keyword evidence="2" id="KW-1185">Reference proteome</keyword>
<dbReference type="PROSITE" id="PS51257">
    <property type="entry name" value="PROKAR_LIPOPROTEIN"/>
    <property type="match status" value="1"/>
</dbReference>